<evidence type="ECO:0000313" key="1">
    <source>
        <dbReference type="EMBL" id="AGC71113.1"/>
    </source>
</evidence>
<accession>L7VVP4</accession>
<dbReference type="EMBL" id="JX649862">
    <property type="protein sequence ID" value="AGC71113.1"/>
    <property type="molecule type" value="Genomic_DNA"/>
</dbReference>
<organism evidence="1">
    <name type="scientific">uncultured bacterium A1Q1_fos_2067</name>
    <dbReference type="NCBI Taxonomy" id="1256560"/>
    <lineage>
        <taxon>Bacteria</taxon>
        <taxon>environmental samples</taxon>
    </lineage>
</organism>
<proteinExistence type="predicted"/>
<sequence>MPSLCEAIRQTKNRHLLAMPRQIYGQFPRMPTNAAETTRCSRNQAMCERSMKMNLDLS</sequence>
<dbReference type="AlphaFoldDB" id="L7VVP4"/>
<protein>
    <submittedName>
        <fullName evidence="1">Uncharacterized protein</fullName>
    </submittedName>
</protein>
<reference evidence="1" key="1">
    <citation type="submission" date="2012-09" db="EMBL/GenBank/DDBJ databases">
        <title>Metagenomic Characterization of a Microbial Community in Wastewater Detects High Levels of Antibiotic Resistance.</title>
        <authorList>
            <person name="Abrams M."/>
            <person name="Caldwell A."/>
            <person name="Vandaei E."/>
            <person name="Lee W."/>
            <person name="Perrott J."/>
            <person name="Khan S.Y."/>
            <person name="Ta J."/>
            <person name="Romero D."/>
            <person name="Nguyen V."/>
            <person name="Pourmand N."/>
            <person name="Ouverney C.C."/>
        </authorList>
    </citation>
    <scope>NUCLEOTIDE SEQUENCE</scope>
</reference>
<name>L7VVP4_9BACT</name>